<feature type="region of interest" description="Disordered" evidence="1">
    <location>
        <begin position="25"/>
        <end position="48"/>
    </location>
</feature>
<proteinExistence type="predicted"/>
<evidence type="ECO:0000313" key="3">
    <source>
        <dbReference type="Proteomes" id="UP000029227"/>
    </source>
</evidence>
<name>A0A090QKM2_9GAMM</name>
<dbReference type="EMBL" id="BBMN01000001">
    <property type="protein sequence ID" value="GAL02808.1"/>
    <property type="molecule type" value="Genomic_DNA"/>
</dbReference>
<evidence type="ECO:0000313" key="2">
    <source>
        <dbReference type="EMBL" id="GAL02808.1"/>
    </source>
</evidence>
<dbReference type="Proteomes" id="UP000029227">
    <property type="component" value="Unassembled WGS sequence"/>
</dbReference>
<comment type="caution">
    <text evidence="2">The sequence shown here is derived from an EMBL/GenBank/DDBJ whole genome shotgun (WGS) entry which is preliminary data.</text>
</comment>
<reference evidence="2 3" key="1">
    <citation type="journal article" date="2014" name="Genome Announc.">
        <title>Draft Genome Sequences of Two Vibrionaceae Species, Vibrio ponticus C121 and Photobacterium aphoticum C119, Isolated as Coral Reef Microbiota.</title>
        <authorList>
            <person name="Al-saari N."/>
            <person name="Meirelles P.M."/>
            <person name="Mino S."/>
            <person name="Suda W."/>
            <person name="Oshima K."/>
            <person name="Hattori M."/>
            <person name="Ohkuma M."/>
            <person name="Thompson F.L."/>
            <person name="Gomez-Gil B."/>
            <person name="Sawabe T."/>
            <person name="Sawabe T."/>
        </authorList>
    </citation>
    <scope>NUCLEOTIDE SEQUENCE [LARGE SCALE GENOMIC DNA]</scope>
    <source>
        <strain evidence="2 3">JCM 19237</strain>
    </source>
</reference>
<evidence type="ECO:0000256" key="1">
    <source>
        <dbReference type="SAM" id="MobiDB-lite"/>
    </source>
</evidence>
<sequence length="48" mass="5405">MNNAVIFCSTLSGIFADKQRGKPAFQTKKWHKKRAVDNHTARLEDSSA</sequence>
<feature type="compositionally biased region" description="Basic and acidic residues" evidence="1">
    <location>
        <begin position="35"/>
        <end position="48"/>
    </location>
</feature>
<gene>
    <name evidence="2" type="ORF">JCM19237_5701</name>
</gene>
<protein>
    <submittedName>
        <fullName evidence="2">Uncharacterized protein</fullName>
    </submittedName>
</protein>
<organism evidence="2 3">
    <name type="scientific">Photobacterium aphoticum</name>
    <dbReference type="NCBI Taxonomy" id="754436"/>
    <lineage>
        <taxon>Bacteria</taxon>
        <taxon>Pseudomonadati</taxon>
        <taxon>Pseudomonadota</taxon>
        <taxon>Gammaproteobacteria</taxon>
        <taxon>Vibrionales</taxon>
        <taxon>Vibrionaceae</taxon>
        <taxon>Photobacterium</taxon>
    </lineage>
</organism>
<dbReference type="AlphaFoldDB" id="A0A090QKM2"/>
<accession>A0A090QKM2</accession>